<name>A0A2P5EEZ5_TREOI</name>
<organism evidence="1 2">
    <name type="scientific">Trema orientale</name>
    <name type="common">Charcoal tree</name>
    <name type="synonym">Celtis orientalis</name>
    <dbReference type="NCBI Taxonomy" id="63057"/>
    <lineage>
        <taxon>Eukaryota</taxon>
        <taxon>Viridiplantae</taxon>
        <taxon>Streptophyta</taxon>
        <taxon>Embryophyta</taxon>
        <taxon>Tracheophyta</taxon>
        <taxon>Spermatophyta</taxon>
        <taxon>Magnoliopsida</taxon>
        <taxon>eudicotyledons</taxon>
        <taxon>Gunneridae</taxon>
        <taxon>Pentapetalae</taxon>
        <taxon>rosids</taxon>
        <taxon>fabids</taxon>
        <taxon>Rosales</taxon>
        <taxon>Cannabaceae</taxon>
        <taxon>Trema</taxon>
    </lineage>
</organism>
<reference evidence="2" key="1">
    <citation type="submission" date="2016-06" db="EMBL/GenBank/DDBJ databases">
        <title>Parallel loss of symbiosis genes in relatives of nitrogen-fixing non-legume Parasponia.</title>
        <authorList>
            <person name="Van Velzen R."/>
            <person name="Holmer R."/>
            <person name="Bu F."/>
            <person name="Rutten L."/>
            <person name="Van Zeijl A."/>
            <person name="Liu W."/>
            <person name="Santuari L."/>
            <person name="Cao Q."/>
            <person name="Sharma T."/>
            <person name="Shen D."/>
            <person name="Roswanjaya Y."/>
            <person name="Wardhani T."/>
            <person name="Kalhor M.S."/>
            <person name="Jansen J."/>
            <person name="Van den Hoogen J."/>
            <person name="Gungor B."/>
            <person name="Hartog M."/>
            <person name="Hontelez J."/>
            <person name="Verver J."/>
            <person name="Yang W.-C."/>
            <person name="Schijlen E."/>
            <person name="Repin R."/>
            <person name="Schilthuizen M."/>
            <person name="Schranz E."/>
            <person name="Heidstra R."/>
            <person name="Miyata K."/>
            <person name="Fedorova E."/>
            <person name="Kohlen W."/>
            <person name="Bisseling T."/>
            <person name="Smit S."/>
            <person name="Geurts R."/>
        </authorList>
    </citation>
    <scope>NUCLEOTIDE SEQUENCE [LARGE SCALE GENOMIC DNA]</scope>
    <source>
        <strain evidence="2">cv. RG33-2</strain>
    </source>
</reference>
<protein>
    <submittedName>
        <fullName evidence="1">Uncharacterized protein</fullName>
    </submittedName>
</protein>
<dbReference type="OrthoDB" id="10476463at2759"/>
<gene>
    <name evidence="1" type="ORF">TorRG33x02_201250</name>
</gene>
<proteinExistence type="predicted"/>
<keyword evidence="2" id="KW-1185">Reference proteome</keyword>
<dbReference type="Proteomes" id="UP000237000">
    <property type="component" value="Unassembled WGS sequence"/>
</dbReference>
<accession>A0A2P5EEZ5</accession>
<evidence type="ECO:0000313" key="1">
    <source>
        <dbReference type="EMBL" id="PON84115.1"/>
    </source>
</evidence>
<dbReference type="AlphaFoldDB" id="A0A2P5EEZ5"/>
<sequence>MDSLVSRHSVGYAIRTGPLFELSNKKTELENRIFLRSPTLIQWALSMAQVWRPRGLGYYRASLGPKRKQVHFEACKQVLLFRLSVILVCITLRHTNVLPALEKA</sequence>
<dbReference type="InParanoid" id="A0A2P5EEZ5"/>
<dbReference type="EMBL" id="JXTC01000168">
    <property type="protein sequence ID" value="PON84115.1"/>
    <property type="molecule type" value="Genomic_DNA"/>
</dbReference>
<comment type="caution">
    <text evidence="1">The sequence shown here is derived from an EMBL/GenBank/DDBJ whole genome shotgun (WGS) entry which is preliminary data.</text>
</comment>
<evidence type="ECO:0000313" key="2">
    <source>
        <dbReference type="Proteomes" id="UP000237000"/>
    </source>
</evidence>